<accession>A0A2H5BPZ5</accession>
<name>A0A2H5BPZ5_9CAUD</name>
<protein>
    <submittedName>
        <fullName evidence="1">Uncharacterized protein</fullName>
    </submittedName>
</protein>
<evidence type="ECO:0000313" key="1">
    <source>
        <dbReference type="EMBL" id="AUG88402.1"/>
    </source>
</evidence>
<evidence type="ECO:0000313" key="2">
    <source>
        <dbReference type="Proteomes" id="UP000240283"/>
    </source>
</evidence>
<proteinExistence type="predicted"/>
<dbReference type="Proteomes" id="UP000240283">
    <property type="component" value="Segment"/>
</dbReference>
<keyword evidence="2" id="KW-1185">Reference proteome</keyword>
<gene>
    <name evidence="1" type="ORF">VPR_038</name>
</gene>
<dbReference type="EMBL" id="MG603697">
    <property type="protein sequence ID" value="AUG88402.1"/>
    <property type="molecule type" value="Genomic_DNA"/>
</dbReference>
<sequence>MLERTPYGSYVNVEDDGMAAQKNAMSYEEAYKFGYRKATRLQDD</sequence>
<organism evidence="1 2">
    <name type="scientific">Vibrio phage Vp_R1</name>
    <dbReference type="NCBI Taxonomy" id="2059867"/>
    <lineage>
        <taxon>Viruses</taxon>
        <taxon>Duplodnaviria</taxon>
        <taxon>Heunggongvirae</taxon>
        <taxon>Uroviricota</taxon>
        <taxon>Caudoviricetes</taxon>
        <taxon>Grimontviridae</taxon>
        <taxon>Dalianvirus</taxon>
        <taxon>Dalianvirus R1</taxon>
    </lineage>
</organism>
<reference evidence="1 2" key="1">
    <citation type="submission" date="2017-12" db="EMBL/GenBank/DDBJ databases">
        <title>Genomic analysis of a novel phage Vp_R1 lytic to Vibrio parahaemolyticus.</title>
        <authorList>
            <person name="Ren H."/>
            <person name="Li Z."/>
        </authorList>
    </citation>
    <scope>NUCLEOTIDE SEQUENCE [LARGE SCALE GENOMIC DNA]</scope>
</reference>